<feature type="transmembrane region" description="Helical" evidence="8">
    <location>
        <begin position="20"/>
        <end position="39"/>
    </location>
</feature>
<dbReference type="AlphaFoldDB" id="T0HKE7"/>
<evidence type="ECO:0000256" key="2">
    <source>
        <dbReference type="ARBA" id="ARBA00006577"/>
    </source>
</evidence>
<organism evidence="10 11">
    <name type="scientific">Novosphingobium lindaniclasticum LE124</name>
    <dbReference type="NCBI Taxonomy" id="1096930"/>
    <lineage>
        <taxon>Bacteria</taxon>
        <taxon>Pseudomonadati</taxon>
        <taxon>Pseudomonadota</taxon>
        <taxon>Alphaproteobacteria</taxon>
        <taxon>Sphingomonadales</taxon>
        <taxon>Sphingomonadaceae</taxon>
        <taxon>Novosphingobium</taxon>
    </lineage>
</organism>
<dbReference type="InterPro" id="IPR001179">
    <property type="entry name" value="PPIase_FKBP_dom"/>
</dbReference>
<keyword evidence="8" id="KW-0472">Membrane</keyword>
<dbReference type="Pfam" id="PF00254">
    <property type="entry name" value="FKBP_C"/>
    <property type="match status" value="1"/>
</dbReference>
<gene>
    <name evidence="10" type="ORF">L284_14440</name>
</gene>
<evidence type="ECO:0000256" key="1">
    <source>
        <dbReference type="ARBA" id="ARBA00000971"/>
    </source>
</evidence>
<keyword evidence="8" id="KW-0812">Transmembrane</keyword>
<evidence type="ECO:0000256" key="6">
    <source>
        <dbReference type="RuleBase" id="RU003915"/>
    </source>
</evidence>
<keyword evidence="11" id="KW-1185">Reference proteome</keyword>
<dbReference type="GO" id="GO:0003755">
    <property type="term" value="F:peptidyl-prolyl cis-trans isomerase activity"/>
    <property type="evidence" value="ECO:0007669"/>
    <property type="project" value="UniProtKB-UniRule"/>
</dbReference>
<dbReference type="InterPro" id="IPR046357">
    <property type="entry name" value="PPIase_dom_sf"/>
</dbReference>
<evidence type="ECO:0000256" key="4">
    <source>
        <dbReference type="ARBA" id="ARBA00023235"/>
    </source>
</evidence>
<evidence type="ECO:0000256" key="8">
    <source>
        <dbReference type="SAM" id="Phobius"/>
    </source>
</evidence>
<keyword evidence="8" id="KW-1133">Transmembrane helix</keyword>
<comment type="similarity">
    <text evidence="2 6">Belongs to the FKBP-type PPIase family.</text>
</comment>
<evidence type="ECO:0000313" key="10">
    <source>
        <dbReference type="EMBL" id="EQB13487.1"/>
    </source>
</evidence>
<keyword evidence="4 5" id="KW-0413">Isomerase</keyword>
<dbReference type="SUPFAM" id="SSF54534">
    <property type="entry name" value="FKBP-like"/>
    <property type="match status" value="1"/>
</dbReference>
<dbReference type="EMBL" id="ATHL01000089">
    <property type="protein sequence ID" value="EQB13487.1"/>
    <property type="molecule type" value="Genomic_DNA"/>
</dbReference>
<dbReference type="eggNOG" id="COG0545">
    <property type="taxonomic scope" value="Bacteria"/>
</dbReference>
<dbReference type="OrthoDB" id="9812109at2"/>
<comment type="caution">
    <text evidence="10">The sequence shown here is derived from an EMBL/GenBank/DDBJ whole genome shotgun (WGS) entry which is preliminary data.</text>
</comment>
<dbReference type="PANTHER" id="PTHR43811">
    <property type="entry name" value="FKBP-TYPE PEPTIDYL-PROLYL CIS-TRANS ISOMERASE FKPA"/>
    <property type="match status" value="1"/>
</dbReference>
<keyword evidence="3 5" id="KW-0697">Rotamase</keyword>
<evidence type="ECO:0000259" key="9">
    <source>
        <dbReference type="PROSITE" id="PS50059"/>
    </source>
</evidence>
<dbReference type="Proteomes" id="UP000015527">
    <property type="component" value="Unassembled WGS sequence"/>
</dbReference>
<comment type="catalytic activity">
    <reaction evidence="1 5 6">
        <text>[protein]-peptidylproline (omega=180) = [protein]-peptidylproline (omega=0)</text>
        <dbReference type="Rhea" id="RHEA:16237"/>
        <dbReference type="Rhea" id="RHEA-COMP:10747"/>
        <dbReference type="Rhea" id="RHEA-COMP:10748"/>
        <dbReference type="ChEBI" id="CHEBI:83833"/>
        <dbReference type="ChEBI" id="CHEBI:83834"/>
        <dbReference type="EC" id="5.2.1.8"/>
    </reaction>
</comment>
<protein>
    <recommendedName>
        <fullName evidence="6">Peptidyl-prolyl cis-trans isomerase</fullName>
        <ecNumber evidence="6">5.2.1.8</ecNumber>
    </recommendedName>
</protein>
<evidence type="ECO:0000313" key="11">
    <source>
        <dbReference type="Proteomes" id="UP000015527"/>
    </source>
</evidence>
<evidence type="ECO:0000256" key="3">
    <source>
        <dbReference type="ARBA" id="ARBA00023110"/>
    </source>
</evidence>
<reference evidence="10 11" key="1">
    <citation type="journal article" date="2013" name="Genome Announc.">
        <title>Genome Sequence of Novosphingobium lindaniclasticum LE124T, Isolated from a Hexachlorocyclohexane Dumpsite.</title>
        <authorList>
            <person name="Saxena A."/>
            <person name="Nayyar N."/>
            <person name="Sangwan N."/>
            <person name="Kumari R."/>
            <person name="Khurana J.P."/>
            <person name="Lal R."/>
        </authorList>
    </citation>
    <scope>NUCLEOTIDE SEQUENCE [LARGE SCALE GENOMIC DNA]</scope>
    <source>
        <strain evidence="10 11">LE124</strain>
    </source>
</reference>
<dbReference type="PANTHER" id="PTHR43811:SF23">
    <property type="entry name" value="FKBP-TYPE 22 KDA PEPTIDYL-PROLYL CIS-TRANS ISOMERASE"/>
    <property type="match status" value="1"/>
</dbReference>
<dbReference type="Gene3D" id="3.10.50.40">
    <property type="match status" value="1"/>
</dbReference>
<feature type="region of interest" description="Disordered" evidence="7">
    <location>
        <begin position="156"/>
        <end position="182"/>
    </location>
</feature>
<dbReference type="RefSeq" id="WP_021234712.1">
    <property type="nucleotide sequence ID" value="NZ_ATHL01000089.1"/>
</dbReference>
<dbReference type="PROSITE" id="PS50059">
    <property type="entry name" value="FKBP_PPIASE"/>
    <property type="match status" value="1"/>
</dbReference>
<feature type="compositionally biased region" description="Gly residues" evidence="7">
    <location>
        <begin position="161"/>
        <end position="174"/>
    </location>
</feature>
<accession>T0HKE7</accession>
<feature type="domain" description="PPIase FKBP-type" evidence="9">
    <location>
        <begin position="59"/>
        <end position="140"/>
    </location>
</feature>
<name>T0HKE7_9SPHN</name>
<dbReference type="EC" id="5.2.1.8" evidence="6"/>
<evidence type="ECO:0000256" key="5">
    <source>
        <dbReference type="PROSITE-ProRule" id="PRU00277"/>
    </source>
</evidence>
<evidence type="ECO:0000256" key="7">
    <source>
        <dbReference type="SAM" id="MobiDB-lite"/>
    </source>
</evidence>
<proteinExistence type="inferred from homology"/>
<dbReference type="PATRIC" id="fig|1096930.3.peg.2875"/>
<sequence length="182" mass="18977">MTEITRVPLQPIAKGSLGKIWLGVAAVVLAAGGVAYAALPPQVHVRTLTAGTGESPTAADVVLINYKGTLPDGKVFDQAQQVPMALNEVIPGFSKALVKMQRGGKYDVEIPAKLAYGDKAVGQIPANTDLNFQIELLDFKSRAEIEQQQRLMQQLQQMQGGAPGAPGAVPGGAVPGAEAPAR</sequence>